<evidence type="ECO:0000313" key="1">
    <source>
        <dbReference type="EMBL" id="GAO48425.1"/>
    </source>
</evidence>
<keyword evidence="2" id="KW-1185">Reference proteome</keyword>
<evidence type="ECO:0000313" key="2">
    <source>
        <dbReference type="Proteomes" id="UP000033140"/>
    </source>
</evidence>
<reference evidence="1 2" key="1">
    <citation type="journal article" date="2011" name="J. Gen. Appl. Microbiol.">
        <title>Draft genome sequencing of the enigmatic yeast Saitoella complicata.</title>
        <authorList>
            <person name="Nishida H."/>
            <person name="Hamamoto M."/>
            <person name="Sugiyama J."/>
        </authorList>
    </citation>
    <scope>NUCLEOTIDE SEQUENCE [LARGE SCALE GENOMIC DNA]</scope>
    <source>
        <strain evidence="1 2">NRRL Y-17804</strain>
    </source>
</reference>
<dbReference type="Proteomes" id="UP000033140">
    <property type="component" value="Unassembled WGS sequence"/>
</dbReference>
<reference evidence="1 2" key="2">
    <citation type="journal article" date="2014" name="J. Gen. Appl. Microbiol.">
        <title>The early diverging ascomycetous budding yeast Saitoella complicata has three histone deacetylases belonging to the Clr6, Hos2, and Rpd3 lineages.</title>
        <authorList>
            <person name="Nishida H."/>
            <person name="Matsumoto T."/>
            <person name="Kondo S."/>
            <person name="Hamamoto M."/>
            <person name="Yoshikawa H."/>
        </authorList>
    </citation>
    <scope>NUCLEOTIDE SEQUENCE [LARGE SCALE GENOMIC DNA]</scope>
    <source>
        <strain evidence="1 2">NRRL Y-17804</strain>
    </source>
</reference>
<sequence length="140" mass="16368">MSLVENLENETWHRTRRTWEPQALRTAFETPAVSSAPTYEGQYLCCIVIFEFEQSTCPIMAARQALQNFPERLVKTRRENDAKANVTKIGCMVLKHDRDYDTGTQEDMMNRYERKEANIFIEYSQTALPSLQTPDPRHLH</sequence>
<dbReference type="EMBL" id="BACD03000014">
    <property type="protein sequence ID" value="GAO48425.1"/>
    <property type="molecule type" value="Genomic_DNA"/>
</dbReference>
<gene>
    <name evidence="1" type="ORF">G7K_2598-t1</name>
</gene>
<comment type="caution">
    <text evidence="1">The sequence shown here is derived from an EMBL/GenBank/DDBJ whole genome shotgun (WGS) entry which is preliminary data.</text>
</comment>
<dbReference type="AlphaFoldDB" id="A0A0E9NGA3"/>
<name>A0A0E9NGA3_SAICN</name>
<protein>
    <submittedName>
        <fullName evidence="1">Uncharacterized protein</fullName>
    </submittedName>
</protein>
<accession>A0A0E9NGA3</accession>
<organism evidence="1 2">
    <name type="scientific">Saitoella complicata (strain BCRC 22490 / CBS 7301 / JCM 7358 / NBRC 10748 / NRRL Y-17804)</name>
    <dbReference type="NCBI Taxonomy" id="698492"/>
    <lineage>
        <taxon>Eukaryota</taxon>
        <taxon>Fungi</taxon>
        <taxon>Dikarya</taxon>
        <taxon>Ascomycota</taxon>
        <taxon>Taphrinomycotina</taxon>
        <taxon>Taphrinomycotina incertae sedis</taxon>
        <taxon>Saitoella</taxon>
    </lineage>
</organism>
<proteinExistence type="predicted"/>
<reference evidence="1 2" key="3">
    <citation type="journal article" date="2015" name="Genome Announc.">
        <title>Draft Genome Sequence of the Archiascomycetous Yeast Saitoella complicata.</title>
        <authorList>
            <person name="Yamauchi K."/>
            <person name="Kondo S."/>
            <person name="Hamamoto M."/>
            <person name="Takahashi Y."/>
            <person name="Ogura Y."/>
            <person name="Hayashi T."/>
            <person name="Nishida H."/>
        </authorList>
    </citation>
    <scope>NUCLEOTIDE SEQUENCE [LARGE SCALE GENOMIC DNA]</scope>
    <source>
        <strain evidence="1 2">NRRL Y-17804</strain>
    </source>
</reference>